<keyword evidence="1" id="KW-0732">Signal</keyword>
<organism evidence="2 3">
    <name type="scientific">Parasitella parasitica</name>
    <dbReference type="NCBI Taxonomy" id="35722"/>
    <lineage>
        <taxon>Eukaryota</taxon>
        <taxon>Fungi</taxon>
        <taxon>Fungi incertae sedis</taxon>
        <taxon>Mucoromycota</taxon>
        <taxon>Mucoromycotina</taxon>
        <taxon>Mucoromycetes</taxon>
        <taxon>Mucorales</taxon>
        <taxon>Mucorineae</taxon>
        <taxon>Mucoraceae</taxon>
        <taxon>Parasitella</taxon>
    </lineage>
</organism>
<evidence type="ECO:0000256" key="1">
    <source>
        <dbReference type="SAM" id="SignalP"/>
    </source>
</evidence>
<accession>A0A0B7MTE2</accession>
<evidence type="ECO:0000313" key="3">
    <source>
        <dbReference type="Proteomes" id="UP000054107"/>
    </source>
</evidence>
<reference evidence="2 3" key="1">
    <citation type="submission" date="2014-09" db="EMBL/GenBank/DDBJ databases">
        <authorList>
            <person name="Ellenberger Sabrina"/>
        </authorList>
    </citation>
    <scope>NUCLEOTIDE SEQUENCE [LARGE SCALE GENOMIC DNA]</scope>
    <source>
        <strain evidence="2 3">CBS 412.66</strain>
    </source>
</reference>
<proteinExistence type="predicted"/>
<keyword evidence="3" id="KW-1185">Reference proteome</keyword>
<dbReference type="EMBL" id="LN721335">
    <property type="protein sequence ID" value="CEP09296.1"/>
    <property type="molecule type" value="Genomic_DNA"/>
</dbReference>
<name>A0A0B7MTE2_9FUNG</name>
<protein>
    <recommendedName>
        <fullName evidence="4">Extracellular membrane protein CFEM domain-containing protein</fullName>
    </recommendedName>
</protein>
<gene>
    <name evidence="2" type="primary">PARPA_02775.1 scaffold 5272</name>
</gene>
<sequence length="167" mass="19059">MRLYWSLVLFAVVGSIYALDTEDSSRSEKLSENCSEFVENCIQLWYVSQEETMESFSSSCSGGEATCHCNEKDLSTAVFNNLLSGVEETGKQQGKMDLQVETNDNMLSPVEFINYDDGEEEEEQADYQHMEYIYPKHEYMRSPAFQQGFCSKFSIRCKQDCPAAFSS</sequence>
<evidence type="ECO:0000313" key="2">
    <source>
        <dbReference type="EMBL" id="CEP09296.1"/>
    </source>
</evidence>
<dbReference type="OrthoDB" id="2268663at2759"/>
<dbReference type="Proteomes" id="UP000054107">
    <property type="component" value="Unassembled WGS sequence"/>
</dbReference>
<evidence type="ECO:0008006" key="4">
    <source>
        <dbReference type="Google" id="ProtNLM"/>
    </source>
</evidence>
<dbReference type="AlphaFoldDB" id="A0A0B7MTE2"/>
<feature type="chain" id="PRO_5002120425" description="Extracellular membrane protein CFEM domain-containing protein" evidence="1">
    <location>
        <begin position="19"/>
        <end position="167"/>
    </location>
</feature>
<feature type="signal peptide" evidence="1">
    <location>
        <begin position="1"/>
        <end position="18"/>
    </location>
</feature>